<dbReference type="Proteomes" id="UP001164743">
    <property type="component" value="Chromosome 16A"/>
</dbReference>
<name>A0ABY7D6G2_9BASI</name>
<evidence type="ECO:0000313" key="1">
    <source>
        <dbReference type="EMBL" id="WAQ92364.1"/>
    </source>
</evidence>
<accession>A0ABY7D6G2</accession>
<proteinExistence type="predicted"/>
<dbReference type="SUPFAM" id="SSF52047">
    <property type="entry name" value="RNI-like"/>
    <property type="match status" value="1"/>
</dbReference>
<keyword evidence="2" id="KW-1185">Reference proteome</keyword>
<dbReference type="Gene3D" id="3.80.10.10">
    <property type="entry name" value="Ribonuclease Inhibitor"/>
    <property type="match status" value="1"/>
</dbReference>
<dbReference type="InterPro" id="IPR032675">
    <property type="entry name" value="LRR_dom_sf"/>
</dbReference>
<organism evidence="1 2">
    <name type="scientific">Puccinia triticina</name>
    <dbReference type="NCBI Taxonomy" id="208348"/>
    <lineage>
        <taxon>Eukaryota</taxon>
        <taxon>Fungi</taxon>
        <taxon>Dikarya</taxon>
        <taxon>Basidiomycota</taxon>
        <taxon>Pucciniomycotina</taxon>
        <taxon>Pucciniomycetes</taxon>
        <taxon>Pucciniales</taxon>
        <taxon>Pucciniaceae</taxon>
        <taxon>Puccinia</taxon>
    </lineage>
</organism>
<dbReference type="RefSeq" id="XP_053027919.1">
    <property type="nucleotide sequence ID" value="XM_053163945.1"/>
</dbReference>
<dbReference type="GeneID" id="77804840"/>
<reference evidence="1" key="1">
    <citation type="submission" date="2022-10" db="EMBL/GenBank/DDBJ databases">
        <title>Puccinia triticina Genome sequencing and assembly.</title>
        <authorList>
            <person name="Li C."/>
        </authorList>
    </citation>
    <scope>NUCLEOTIDE SEQUENCE</scope>
    <source>
        <strain evidence="1">Pt15</strain>
    </source>
</reference>
<gene>
    <name evidence="1" type="ORF">PtA15_16A271</name>
</gene>
<protein>
    <recommendedName>
        <fullName evidence="3">F-box domain-containing protein</fullName>
    </recommendedName>
</protein>
<sequence>MELLRDFGLTDASNPCPYYNFLLGSGNTEVPTPGQVPKQLLALLSATNALPVEIRERIREDVLSQYTPPPRPTNSVQVERLNEWRRRERTRLVTTMRPVCRNWADLLYQRHLYDELSIKDILKATQIIADLEYQSEAGELLPECRYLKVHQLWTWPMLSMPPMKPEFSDLDSLLEQFSETIVALDIQVHNFFTLPMATVERIGRLANLRFLRLGIIFSTLRAKKKYKEVSFEAESIPNDLPTDSDCLVSLLKAAKQVVCLDLTDFRPVCSPGSLVENIGNYQFNGIKALKLDVKIGQCLTQLGIERLATRLPNLTVLWIGGSGQMEGQILDPLFKILSDQLEEIFLNDAFVLRLVGHLRLPKLRVLRLHEWGSDLGADLRNPMITDAPLQVLALHSFPFTQEHKSAHHLSFKKLRRLRRVELLEASKFPPPSDFIKSCERDGLECVFRDHEDTGEDG</sequence>
<dbReference type="EMBL" id="CP110436">
    <property type="protein sequence ID" value="WAQ92364.1"/>
    <property type="molecule type" value="Genomic_DNA"/>
</dbReference>
<evidence type="ECO:0008006" key="3">
    <source>
        <dbReference type="Google" id="ProtNLM"/>
    </source>
</evidence>
<evidence type="ECO:0000313" key="2">
    <source>
        <dbReference type="Proteomes" id="UP001164743"/>
    </source>
</evidence>